<name>A0A7R9XRA2_9CHLO</name>
<sequence>MSAWSKIVRDDPAPAPVDAAEASAAAAAEATLESKLRDAATLKAVVDANAVFKGYALTDPNVLCVTIAEVLDEIRDAKGRDAVAASAGALEVAEPSEEAIEAVKRFASKTGDVHALSRVDMKLIALAYDLEGRCHGVEHLRTEPAPPRTHAKKTNRFEKQPGWDYVPNADDWAELDDMNKLQEEAEREMREKMAKVSIEQAEEEELRKEREAETAVARERRAAEEERVRALKEKAAEALVAQEHIVKDVEGDTDEWAPVICRTTRVRRQKREERARLAAEEAERRATANAEVEGATPEELEEQSKRATDFFTSRGEIEANMEEEEDDDASTRSDDDEEVELESCVSSVTADYAMQNVILQMGLKLVAPDGMRIEHLRRWVLRCHACNEITRNLTRMFCPKCGNQTLQKVEHTVTRDGVEQFGVRKKFVLRGSKYTLPAPKGGRNAKKIILREDQLMSVRLTKKQVGEDVFAAEYNEESYADAKHFASQKTAYEIGGGDVRRNPNERRHVATNRRRK</sequence>
<gene>
    <name evidence="14" type="ORF">OLUC0939_LOCUS2701</name>
</gene>
<evidence type="ECO:0000256" key="3">
    <source>
        <dbReference type="ARBA" id="ARBA00022722"/>
    </source>
</evidence>
<accession>A0A7R9XRA2</accession>
<feature type="binding site" evidence="9">
    <location>
        <position position="386"/>
    </location>
    <ligand>
        <name>Zn(2+)</name>
        <dbReference type="ChEBI" id="CHEBI:29105"/>
    </ligand>
</feature>
<evidence type="ECO:0000256" key="1">
    <source>
        <dbReference type="ARBA" id="ARBA00004123"/>
    </source>
</evidence>
<dbReference type="InterPro" id="IPR036283">
    <property type="entry name" value="NOB1_Zf-like_sf"/>
</dbReference>
<evidence type="ECO:0000256" key="6">
    <source>
        <dbReference type="ARBA" id="ARBA00022833"/>
    </source>
</evidence>
<keyword evidence="6 8" id="KW-0862">Zinc</keyword>
<dbReference type="InterPro" id="IPR039907">
    <property type="entry name" value="NOB1"/>
</dbReference>
<dbReference type="GO" id="GO:0046872">
    <property type="term" value="F:metal ion binding"/>
    <property type="evidence" value="ECO:0007669"/>
    <property type="project" value="UniProtKB-UniRule"/>
</dbReference>
<comment type="similarity">
    <text evidence="2 8">Belongs to the NOB1 family.</text>
</comment>
<dbReference type="PANTHER" id="PTHR12814">
    <property type="entry name" value="RNA-BINDING PROTEIN NOB1"/>
    <property type="match status" value="1"/>
</dbReference>
<dbReference type="GO" id="GO:0005737">
    <property type="term" value="C:cytoplasm"/>
    <property type="evidence" value="ECO:0007669"/>
    <property type="project" value="UniProtKB-ARBA"/>
</dbReference>
<evidence type="ECO:0000256" key="9">
    <source>
        <dbReference type="PIRSR" id="PIRSR037125-1"/>
    </source>
</evidence>
<keyword evidence="10" id="KW-0175">Coiled coil</keyword>
<keyword evidence="3" id="KW-0540">Nuclease</keyword>
<evidence type="ECO:0000256" key="4">
    <source>
        <dbReference type="ARBA" id="ARBA00022723"/>
    </source>
</evidence>
<dbReference type="GO" id="GO:0030490">
    <property type="term" value="P:maturation of SSU-rRNA"/>
    <property type="evidence" value="ECO:0007669"/>
    <property type="project" value="TreeGrafter"/>
</dbReference>
<feature type="region of interest" description="Disordered" evidence="11">
    <location>
        <begin position="495"/>
        <end position="516"/>
    </location>
</feature>
<evidence type="ECO:0000259" key="12">
    <source>
        <dbReference type="Pfam" id="PF08772"/>
    </source>
</evidence>
<proteinExistence type="inferred from homology"/>
<dbReference type="SUPFAM" id="SSF144206">
    <property type="entry name" value="NOB1 zinc finger-like"/>
    <property type="match status" value="1"/>
</dbReference>
<keyword evidence="7 8" id="KW-0539">Nucleus</keyword>
<feature type="binding site" evidence="9">
    <location>
        <position position="398"/>
    </location>
    <ligand>
        <name>Zn(2+)</name>
        <dbReference type="ChEBI" id="CHEBI:29105"/>
    </ligand>
</feature>
<feature type="compositionally biased region" description="Acidic residues" evidence="11">
    <location>
        <begin position="319"/>
        <end position="339"/>
    </location>
</feature>
<dbReference type="Gene3D" id="3.40.50.1010">
    <property type="entry name" value="5'-nuclease"/>
    <property type="match status" value="1"/>
</dbReference>
<dbReference type="GO" id="GO:0004521">
    <property type="term" value="F:RNA endonuclease activity"/>
    <property type="evidence" value="ECO:0007669"/>
    <property type="project" value="UniProtKB-UniRule"/>
</dbReference>
<evidence type="ECO:0000313" key="14">
    <source>
        <dbReference type="EMBL" id="CAD8221979.1"/>
    </source>
</evidence>
<feature type="domain" description="Ribonuclease PIN" evidence="13">
    <location>
        <begin position="45"/>
        <end position="130"/>
    </location>
</feature>
<dbReference type="PANTHER" id="PTHR12814:SF2">
    <property type="entry name" value="RNA-BINDING PROTEIN NOB1"/>
    <property type="match status" value="1"/>
</dbReference>
<dbReference type="Gene3D" id="6.20.210.10">
    <property type="entry name" value="Nin one binding (NOB1), Zn-ribbon-like"/>
    <property type="match status" value="1"/>
</dbReference>
<feature type="binding site" evidence="9">
    <location>
        <position position="383"/>
    </location>
    <ligand>
        <name>Zn(2+)</name>
        <dbReference type="ChEBI" id="CHEBI:29105"/>
    </ligand>
</feature>
<evidence type="ECO:0000256" key="11">
    <source>
        <dbReference type="SAM" id="MobiDB-lite"/>
    </source>
</evidence>
<feature type="region of interest" description="Disordered" evidence="11">
    <location>
        <begin position="280"/>
        <end position="339"/>
    </location>
</feature>
<comment type="subcellular location">
    <subcellularLocation>
        <location evidence="1">Nucleus</location>
    </subcellularLocation>
</comment>
<dbReference type="EMBL" id="HBDX01003123">
    <property type="protein sequence ID" value="CAD8221979.1"/>
    <property type="molecule type" value="Transcribed_RNA"/>
</dbReference>
<evidence type="ECO:0008006" key="15">
    <source>
        <dbReference type="Google" id="ProtNLM"/>
    </source>
</evidence>
<dbReference type="PIRSF" id="PIRSF037125">
    <property type="entry name" value="D-site_20S_pre-rRNA_nuclease"/>
    <property type="match status" value="1"/>
</dbReference>
<dbReference type="InterPro" id="IPR014881">
    <property type="entry name" value="NOB1_Zn-bd"/>
</dbReference>
<evidence type="ECO:0000256" key="10">
    <source>
        <dbReference type="SAM" id="Coils"/>
    </source>
</evidence>
<evidence type="ECO:0000256" key="7">
    <source>
        <dbReference type="ARBA" id="ARBA00023242"/>
    </source>
</evidence>
<dbReference type="InterPro" id="IPR017117">
    <property type="entry name" value="Nob1_euk"/>
</dbReference>
<evidence type="ECO:0000256" key="2">
    <source>
        <dbReference type="ARBA" id="ARBA00005858"/>
    </source>
</evidence>
<reference evidence="14" key="1">
    <citation type="submission" date="2021-01" db="EMBL/GenBank/DDBJ databases">
        <authorList>
            <person name="Corre E."/>
            <person name="Pelletier E."/>
            <person name="Niang G."/>
            <person name="Scheremetjew M."/>
            <person name="Finn R."/>
            <person name="Kale V."/>
            <person name="Holt S."/>
            <person name="Cochrane G."/>
            <person name="Meng A."/>
            <person name="Brown T."/>
            <person name="Cohen L."/>
        </authorList>
    </citation>
    <scope>NUCLEOTIDE SEQUENCE</scope>
    <source>
        <strain evidence="14">Clade-A-BCC118000</strain>
    </source>
</reference>
<organism evidence="14">
    <name type="scientific">Ostreococcus sp. 'lucimarinus'</name>
    <dbReference type="NCBI Taxonomy" id="242159"/>
    <lineage>
        <taxon>Eukaryota</taxon>
        <taxon>Viridiplantae</taxon>
        <taxon>Chlorophyta</taxon>
        <taxon>Mamiellophyceae</taxon>
        <taxon>Mamiellales</taxon>
        <taxon>Bathycoccaceae</taxon>
        <taxon>Ostreococcus</taxon>
    </lineage>
</organism>
<dbReference type="Pfam" id="PF17146">
    <property type="entry name" value="PIN_6"/>
    <property type="match status" value="1"/>
</dbReference>
<feature type="coiled-coil region" evidence="10">
    <location>
        <begin position="175"/>
        <end position="241"/>
    </location>
</feature>
<protein>
    <recommendedName>
        <fullName evidence="15">Nin one binding (NOB1) Zn-ribbon-like domain-containing protein</fullName>
    </recommendedName>
</protein>
<dbReference type="GO" id="GO:0031981">
    <property type="term" value="C:nuclear lumen"/>
    <property type="evidence" value="ECO:0007669"/>
    <property type="project" value="UniProtKB-ARBA"/>
</dbReference>
<evidence type="ECO:0000259" key="13">
    <source>
        <dbReference type="Pfam" id="PF17146"/>
    </source>
</evidence>
<feature type="domain" description="Nin one binding (NOB1) Zn-ribbon-like" evidence="12">
    <location>
        <begin position="373"/>
        <end position="442"/>
    </location>
</feature>
<dbReference type="Pfam" id="PF08772">
    <property type="entry name" value="Zn_ribbon_NOB1"/>
    <property type="match status" value="1"/>
</dbReference>
<dbReference type="AlphaFoldDB" id="A0A7R9XRA2"/>
<feature type="compositionally biased region" description="Basic and acidic residues" evidence="11">
    <location>
        <begin position="498"/>
        <end position="508"/>
    </location>
</feature>
<dbReference type="FunFam" id="3.40.50.1010:FF:000020">
    <property type="entry name" value="20S-pre-rRNA D-site endonuclease NOB1"/>
    <property type="match status" value="1"/>
</dbReference>
<dbReference type="InterPro" id="IPR033411">
    <property type="entry name" value="Ribonuclease_PIN"/>
</dbReference>
<feature type="binding site" evidence="9">
    <location>
        <position position="401"/>
    </location>
    <ligand>
        <name>Zn(2+)</name>
        <dbReference type="ChEBI" id="CHEBI:29105"/>
    </ligand>
</feature>
<evidence type="ECO:0000256" key="5">
    <source>
        <dbReference type="ARBA" id="ARBA00022801"/>
    </source>
</evidence>
<dbReference type="CDD" id="cd09876">
    <property type="entry name" value="PIN_Nob1-like"/>
    <property type="match status" value="1"/>
</dbReference>
<keyword evidence="5" id="KW-0378">Hydrolase</keyword>
<dbReference type="GO" id="GO:0030688">
    <property type="term" value="C:preribosome, small subunit precursor"/>
    <property type="evidence" value="ECO:0007669"/>
    <property type="project" value="TreeGrafter"/>
</dbReference>
<dbReference type="GO" id="GO:0016787">
    <property type="term" value="F:hydrolase activity"/>
    <property type="evidence" value="ECO:0007669"/>
    <property type="project" value="UniProtKB-KW"/>
</dbReference>
<evidence type="ECO:0000256" key="8">
    <source>
        <dbReference type="PIRNR" id="PIRNR037125"/>
    </source>
</evidence>
<keyword evidence="4 8" id="KW-0479">Metal-binding</keyword>